<dbReference type="GO" id="GO:0016614">
    <property type="term" value="F:oxidoreductase activity, acting on CH-OH group of donors"/>
    <property type="evidence" value="ECO:0007669"/>
    <property type="project" value="InterPro"/>
</dbReference>
<sequence>MHWSAGCAVALQHLLPLAAALPNNGPVNSRAEPQGSKDTYDYVIVGGGVTGLVVANRLSEDKTKSVLVIEAGAAYDNPNIRLPYAANYDLNQTLFWPNYLSEPEPALGNLQMSVGVAEVLGGGSIVNGMAYDRGSAADYDAWEALGNRGWGWNGLLPFFKKGTELIPPPSKTAKEFNITWDPNVYGNGPLKLGISDFQYPDIKDYFAAFKGAGAHRPIDGNNGEAYGAFWIPNTMNPKTGERSHARNSYYDPVSSRPNLRVLLETEATELVFDSSKKLTARGVKITDKLTKTSKTVYAKKEVVLAAGAINTVKLLQLSGIGPKSVLEAAGIKVKLAHDGVGANFQDHPFTILAYAISNMSTPNPDSLSTDPAFNASAWEEYLTKKTGPLTQAHGNALAFIPLPEVAPQQYQDLARQVETLSDDAYLPAIYKNSKKLLKGVKTQRKILANLFRSKQAGLIEYPVPASGASVIVALEKPLSRGIITIDPKNPQGPPKILFNALMNPVDKTVLAAGLRYARKVWARPELAKFSPTEVMPGPQYQTDDELINKLVGLGVVFPSFSHPSCSCPMMPEDMGGCVSDELLFYGVNQLSIVDASILPLIPSQHLQATMYAVAEKAADIIKKR</sequence>
<dbReference type="EMBL" id="ML986496">
    <property type="protein sequence ID" value="KAF2275726.1"/>
    <property type="molecule type" value="Genomic_DNA"/>
</dbReference>
<evidence type="ECO:0000313" key="7">
    <source>
        <dbReference type="EMBL" id="KAF2275726.1"/>
    </source>
</evidence>
<dbReference type="Proteomes" id="UP000800097">
    <property type="component" value="Unassembled WGS sequence"/>
</dbReference>
<feature type="active site" description="Proton acceptor" evidence="2">
    <location>
        <position position="605"/>
    </location>
</feature>
<dbReference type="Gene3D" id="3.50.50.60">
    <property type="entry name" value="FAD/NAD(P)-binding domain"/>
    <property type="match status" value="1"/>
</dbReference>
<feature type="chain" id="PRO_5025365061" evidence="4">
    <location>
        <begin position="21"/>
        <end position="624"/>
    </location>
</feature>
<dbReference type="PANTHER" id="PTHR11552">
    <property type="entry name" value="GLUCOSE-METHANOL-CHOLINE GMC OXIDOREDUCTASE"/>
    <property type="match status" value="1"/>
</dbReference>
<keyword evidence="3" id="KW-0274">FAD</keyword>
<dbReference type="InterPro" id="IPR007867">
    <property type="entry name" value="GMC_OxRtase_C"/>
</dbReference>
<feature type="active site" description="Proton donor" evidence="2">
    <location>
        <position position="562"/>
    </location>
</feature>
<dbReference type="AlphaFoldDB" id="A0A6A6JJ79"/>
<dbReference type="GO" id="GO:0044550">
    <property type="term" value="P:secondary metabolite biosynthetic process"/>
    <property type="evidence" value="ECO:0007669"/>
    <property type="project" value="TreeGrafter"/>
</dbReference>
<evidence type="ECO:0000259" key="5">
    <source>
        <dbReference type="Pfam" id="PF00732"/>
    </source>
</evidence>
<dbReference type="GO" id="GO:0050660">
    <property type="term" value="F:flavin adenine dinucleotide binding"/>
    <property type="evidence" value="ECO:0007669"/>
    <property type="project" value="InterPro"/>
</dbReference>
<evidence type="ECO:0000256" key="4">
    <source>
        <dbReference type="SAM" id="SignalP"/>
    </source>
</evidence>
<evidence type="ECO:0000256" key="2">
    <source>
        <dbReference type="PIRSR" id="PIRSR000137-1"/>
    </source>
</evidence>
<dbReference type="Pfam" id="PF00732">
    <property type="entry name" value="GMC_oxred_N"/>
    <property type="match status" value="1"/>
</dbReference>
<dbReference type="InterPro" id="IPR036188">
    <property type="entry name" value="FAD/NAD-bd_sf"/>
</dbReference>
<keyword evidence="4" id="KW-0732">Signal</keyword>
<organism evidence="7 8">
    <name type="scientific">Westerdykella ornata</name>
    <dbReference type="NCBI Taxonomy" id="318751"/>
    <lineage>
        <taxon>Eukaryota</taxon>
        <taxon>Fungi</taxon>
        <taxon>Dikarya</taxon>
        <taxon>Ascomycota</taxon>
        <taxon>Pezizomycotina</taxon>
        <taxon>Dothideomycetes</taxon>
        <taxon>Pleosporomycetidae</taxon>
        <taxon>Pleosporales</taxon>
        <taxon>Sporormiaceae</taxon>
        <taxon>Westerdykella</taxon>
    </lineage>
</organism>
<feature type="binding site" evidence="3">
    <location>
        <position position="119"/>
    </location>
    <ligand>
        <name>FAD</name>
        <dbReference type="ChEBI" id="CHEBI:57692"/>
    </ligand>
</feature>
<comment type="similarity">
    <text evidence="1">Belongs to the GMC oxidoreductase family.</text>
</comment>
<dbReference type="InterPro" id="IPR012132">
    <property type="entry name" value="GMC_OxRdtase"/>
</dbReference>
<comment type="cofactor">
    <cofactor evidence="3">
        <name>FAD</name>
        <dbReference type="ChEBI" id="CHEBI:57692"/>
    </cofactor>
</comment>
<keyword evidence="3" id="KW-0285">Flavoprotein</keyword>
<dbReference type="RefSeq" id="XP_033653265.1">
    <property type="nucleotide sequence ID" value="XM_033798545.1"/>
</dbReference>
<dbReference type="SUPFAM" id="SSF54373">
    <property type="entry name" value="FAD-linked reductases, C-terminal domain"/>
    <property type="match status" value="1"/>
</dbReference>
<dbReference type="SUPFAM" id="SSF51905">
    <property type="entry name" value="FAD/NAD(P)-binding domain"/>
    <property type="match status" value="1"/>
</dbReference>
<feature type="domain" description="Glucose-methanol-choline oxidoreductase C-terminal" evidence="6">
    <location>
        <begin position="477"/>
        <end position="614"/>
    </location>
</feature>
<gene>
    <name evidence="7" type="ORF">EI97DRAFT_434137</name>
</gene>
<evidence type="ECO:0000256" key="1">
    <source>
        <dbReference type="ARBA" id="ARBA00010790"/>
    </source>
</evidence>
<proteinExistence type="inferred from homology"/>
<evidence type="ECO:0000313" key="8">
    <source>
        <dbReference type="Proteomes" id="UP000800097"/>
    </source>
</evidence>
<accession>A0A6A6JJ79</accession>
<dbReference type="InterPro" id="IPR000172">
    <property type="entry name" value="GMC_OxRdtase_N"/>
</dbReference>
<reference evidence="7" key="1">
    <citation type="journal article" date="2020" name="Stud. Mycol.">
        <title>101 Dothideomycetes genomes: a test case for predicting lifestyles and emergence of pathogens.</title>
        <authorList>
            <person name="Haridas S."/>
            <person name="Albert R."/>
            <person name="Binder M."/>
            <person name="Bloem J."/>
            <person name="Labutti K."/>
            <person name="Salamov A."/>
            <person name="Andreopoulos B."/>
            <person name="Baker S."/>
            <person name="Barry K."/>
            <person name="Bills G."/>
            <person name="Bluhm B."/>
            <person name="Cannon C."/>
            <person name="Castanera R."/>
            <person name="Culley D."/>
            <person name="Daum C."/>
            <person name="Ezra D."/>
            <person name="Gonzalez J."/>
            <person name="Henrissat B."/>
            <person name="Kuo A."/>
            <person name="Liang C."/>
            <person name="Lipzen A."/>
            <person name="Lutzoni F."/>
            <person name="Magnuson J."/>
            <person name="Mondo S."/>
            <person name="Nolan M."/>
            <person name="Ohm R."/>
            <person name="Pangilinan J."/>
            <person name="Park H.-J."/>
            <person name="Ramirez L."/>
            <person name="Alfaro M."/>
            <person name="Sun H."/>
            <person name="Tritt A."/>
            <person name="Yoshinaga Y."/>
            <person name="Zwiers L.-H."/>
            <person name="Turgeon B."/>
            <person name="Goodwin S."/>
            <person name="Spatafora J."/>
            <person name="Crous P."/>
            <person name="Grigoriev I."/>
        </authorList>
    </citation>
    <scope>NUCLEOTIDE SEQUENCE</scope>
    <source>
        <strain evidence="7">CBS 379.55</strain>
    </source>
</reference>
<feature type="domain" description="Glucose-methanol-choline oxidoreductase N-terminal" evidence="5">
    <location>
        <begin position="40"/>
        <end position="348"/>
    </location>
</feature>
<feature type="signal peptide" evidence="4">
    <location>
        <begin position="1"/>
        <end position="20"/>
    </location>
</feature>
<dbReference type="Gene3D" id="3.30.560.10">
    <property type="entry name" value="Glucose Oxidase, domain 3"/>
    <property type="match status" value="1"/>
</dbReference>
<dbReference type="OrthoDB" id="269227at2759"/>
<evidence type="ECO:0000259" key="6">
    <source>
        <dbReference type="Pfam" id="PF05199"/>
    </source>
</evidence>
<name>A0A6A6JJ79_WESOR</name>
<dbReference type="PIRSF" id="PIRSF000137">
    <property type="entry name" value="Alcohol_oxidase"/>
    <property type="match status" value="1"/>
</dbReference>
<protein>
    <submittedName>
        <fullName evidence="7">Alcohol oxidase</fullName>
    </submittedName>
</protein>
<dbReference type="GeneID" id="54551720"/>
<dbReference type="PANTHER" id="PTHR11552:SF115">
    <property type="entry name" value="DEHYDROGENASE XPTC-RELATED"/>
    <property type="match status" value="1"/>
</dbReference>
<keyword evidence="8" id="KW-1185">Reference proteome</keyword>
<dbReference type="Pfam" id="PF05199">
    <property type="entry name" value="GMC_oxred_C"/>
    <property type="match status" value="1"/>
</dbReference>
<evidence type="ECO:0000256" key="3">
    <source>
        <dbReference type="PIRSR" id="PIRSR000137-2"/>
    </source>
</evidence>